<evidence type="ECO:0000313" key="2">
    <source>
        <dbReference type="EMBL" id="KAK4106626.1"/>
    </source>
</evidence>
<keyword evidence="1" id="KW-1133">Transmembrane helix</keyword>
<keyword evidence="1" id="KW-0472">Membrane</keyword>
<accession>A0AAN6QBQ7</accession>
<feature type="transmembrane region" description="Helical" evidence="1">
    <location>
        <begin position="20"/>
        <end position="37"/>
    </location>
</feature>
<organism evidence="2 3">
    <name type="scientific">Parathielavia hyrcaniae</name>
    <dbReference type="NCBI Taxonomy" id="113614"/>
    <lineage>
        <taxon>Eukaryota</taxon>
        <taxon>Fungi</taxon>
        <taxon>Dikarya</taxon>
        <taxon>Ascomycota</taxon>
        <taxon>Pezizomycotina</taxon>
        <taxon>Sordariomycetes</taxon>
        <taxon>Sordariomycetidae</taxon>
        <taxon>Sordariales</taxon>
        <taxon>Chaetomiaceae</taxon>
        <taxon>Parathielavia</taxon>
    </lineage>
</organism>
<proteinExistence type="predicted"/>
<reference evidence="2" key="1">
    <citation type="journal article" date="2023" name="Mol. Phylogenet. Evol.">
        <title>Genome-scale phylogeny and comparative genomics of the fungal order Sordariales.</title>
        <authorList>
            <person name="Hensen N."/>
            <person name="Bonometti L."/>
            <person name="Westerberg I."/>
            <person name="Brannstrom I.O."/>
            <person name="Guillou S."/>
            <person name="Cros-Aarteil S."/>
            <person name="Calhoun S."/>
            <person name="Haridas S."/>
            <person name="Kuo A."/>
            <person name="Mondo S."/>
            <person name="Pangilinan J."/>
            <person name="Riley R."/>
            <person name="LaButti K."/>
            <person name="Andreopoulos B."/>
            <person name="Lipzen A."/>
            <person name="Chen C."/>
            <person name="Yan M."/>
            <person name="Daum C."/>
            <person name="Ng V."/>
            <person name="Clum A."/>
            <person name="Steindorff A."/>
            <person name="Ohm R.A."/>
            <person name="Martin F."/>
            <person name="Silar P."/>
            <person name="Natvig D.O."/>
            <person name="Lalanne C."/>
            <person name="Gautier V."/>
            <person name="Ament-Velasquez S.L."/>
            <person name="Kruys A."/>
            <person name="Hutchinson M.I."/>
            <person name="Powell A.J."/>
            <person name="Barry K."/>
            <person name="Miller A.N."/>
            <person name="Grigoriev I.V."/>
            <person name="Debuchy R."/>
            <person name="Gladieux P."/>
            <person name="Hiltunen Thoren M."/>
            <person name="Johannesson H."/>
        </authorList>
    </citation>
    <scope>NUCLEOTIDE SEQUENCE</scope>
    <source>
        <strain evidence="2">CBS 757.83</strain>
    </source>
</reference>
<sequence>MPSSCKMGEWFDSSRSKAGMGGWVVVAQLLSFIWLFSTDGFEPDDCMAVLMYNISKGFGGVPVVLTLQLKVSNFVPLCSFSVLCGEA</sequence>
<comment type="caution">
    <text evidence="2">The sequence shown here is derived from an EMBL/GenBank/DDBJ whole genome shotgun (WGS) entry which is preliminary data.</text>
</comment>
<evidence type="ECO:0000256" key="1">
    <source>
        <dbReference type="SAM" id="Phobius"/>
    </source>
</evidence>
<gene>
    <name evidence="2" type="ORF">N658DRAFT_25623</name>
</gene>
<dbReference type="Proteomes" id="UP001305647">
    <property type="component" value="Unassembled WGS sequence"/>
</dbReference>
<keyword evidence="3" id="KW-1185">Reference proteome</keyword>
<protein>
    <submittedName>
        <fullName evidence="2">Uncharacterized protein</fullName>
    </submittedName>
</protein>
<evidence type="ECO:0000313" key="3">
    <source>
        <dbReference type="Proteomes" id="UP001305647"/>
    </source>
</evidence>
<name>A0AAN6QBQ7_9PEZI</name>
<reference evidence="2" key="2">
    <citation type="submission" date="2023-05" db="EMBL/GenBank/DDBJ databases">
        <authorList>
            <consortium name="Lawrence Berkeley National Laboratory"/>
            <person name="Steindorff A."/>
            <person name="Hensen N."/>
            <person name="Bonometti L."/>
            <person name="Westerberg I."/>
            <person name="Brannstrom I.O."/>
            <person name="Guillou S."/>
            <person name="Cros-Aarteil S."/>
            <person name="Calhoun S."/>
            <person name="Haridas S."/>
            <person name="Kuo A."/>
            <person name="Mondo S."/>
            <person name="Pangilinan J."/>
            <person name="Riley R."/>
            <person name="Labutti K."/>
            <person name="Andreopoulos B."/>
            <person name="Lipzen A."/>
            <person name="Chen C."/>
            <person name="Yanf M."/>
            <person name="Daum C."/>
            <person name="Ng V."/>
            <person name="Clum A."/>
            <person name="Ohm R."/>
            <person name="Martin F."/>
            <person name="Silar P."/>
            <person name="Natvig D."/>
            <person name="Lalanne C."/>
            <person name="Gautier V."/>
            <person name="Ament-Velasquez S.L."/>
            <person name="Kruys A."/>
            <person name="Hutchinson M.I."/>
            <person name="Powell A.J."/>
            <person name="Barry K."/>
            <person name="Miller A.N."/>
            <person name="Grigoriev I.V."/>
            <person name="Debuchy R."/>
            <person name="Gladieux P."/>
            <person name="Thoren M.H."/>
            <person name="Johannesson H."/>
        </authorList>
    </citation>
    <scope>NUCLEOTIDE SEQUENCE</scope>
    <source>
        <strain evidence="2">CBS 757.83</strain>
    </source>
</reference>
<dbReference type="EMBL" id="MU863624">
    <property type="protein sequence ID" value="KAK4106626.1"/>
    <property type="molecule type" value="Genomic_DNA"/>
</dbReference>
<keyword evidence="1" id="KW-0812">Transmembrane</keyword>
<dbReference type="AlphaFoldDB" id="A0AAN6QBQ7"/>